<dbReference type="PANTHER" id="PTHR37481:SF1">
    <property type="entry name" value="LIPOPOLYSACCHARIDE EXPORT SYSTEM PROTEIN LPTC"/>
    <property type="match status" value="1"/>
</dbReference>
<accession>A0A0D7KBQ0</accession>
<dbReference type="NCBIfam" id="TIGR04409">
    <property type="entry name" value="LptC_YrbK"/>
    <property type="match status" value="1"/>
</dbReference>
<protein>
    <submittedName>
        <fullName evidence="7">Lipopolysaccharide export system protein LptC</fullName>
    </submittedName>
</protein>
<sequence length="206" mass="22762">MMRWAQQGWERLSLYLPVLLMGLLALGTWWLVRNAPAPLAASQSAAAPDQPDYSMKNFAVKSFDATGRLQSEVMGETARHYPGTDTLEIDQARMRSVAPNGRLTLARSDRALSNGDGSEVQLFGNAVVTREPTPAGGSASAQPRLEFRGEFLHAFTQEEKVRSNRPVQLTRGNDRFTADTMEYDNLDQVLQLNGRVRGVLMPTPAK</sequence>
<keyword evidence="5 6" id="KW-0472">Membrane</keyword>
<evidence type="ECO:0000256" key="3">
    <source>
        <dbReference type="ARBA" id="ARBA00022692"/>
    </source>
</evidence>
<evidence type="ECO:0000313" key="8">
    <source>
        <dbReference type="Proteomes" id="UP000032566"/>
    </source>
</evidence>
<dbReference type="AlphaFoldDB" id="A0A0D7KBQ0"/>
<organism evidence="7 8">
    <name type="scientific">Acidovorax temperans</name>
    <dbReference type="NCBI Taxonomy" id="80878"/>
    <lineage>
        <taxon>Bacteria</taxon>
        <taxon>Pseudomonadati</taxon>
        <taxon>Pseudomonadota</taxon>
        <taxon>Betaproteobacteria</taxon>
        <taxon>Burkholderiales</taxon>
        <taxon>Comamonadaceae</taxon>
        <taxon>Acidovorax</taxon>
    </lineage>
</organism>
<dbReference type="RefSeq" id="WP_044396160.1">
    <property type="nucleotide sequence ID" value="NZ_JXYQ01000010.1"/>
</dbReference>
<keyword evidence="2" id="KW-0997">Cell inner membrane</keyword>
<dbReference type="Proteomes" id="UP000032566">
    <property type="component" value="Unassembled WGS sequence"/>
</dbReference>
<dbReference type="Gene3D" id="2.60.450.10">
    <property type="entry name" value="Lipopolysaccharide (LPS) transport protein A like domain"/>
    <property type="match status" value="1"/>
</dbReference>
<dbReference type="EMBL" id="JXYQ01000010">
    <property type="protein sequence ID" value="KJA11690.1"/>
    <property type="molecule type" value="Genomic_DNA"/>
</dbReference>
<dbReference type="Pfam" id="PF06835">
    <property type="entry name" value="LptC"/>
    <property type="match status" value="1"/>
</dbReference>
<keyword evidence="1" id="KW-1003">Cell membrane</keyword>
<dbReference type="InterPro" id="IPR010664">
    <property type="entry name" value="LipoPS_assembly_LptC-rel"/>
</dbReference>
<dbReference type="GO" id="GO:0005886">
    <property type="term" value="C:plasma membrane"/>
    <property type="evidence" value="ECO:0007669"/>
    <property type="project" value="InterPro"/>
</dbReference>
<dbReference type="PATRIC" id="fig|80878.5.peg.52"/>
<dbReference type="InterPro" id="IPR026265">
    <property type="entry name" value="LptC"/>
</dbReference>
<dbReference type="PANTHER" id="PTHR37481">
    <property type="entry name" value="LIPOPOLYSACCHARIDE EXPORT SYSTEM PROTEIN LPTC"/>
    <property type="match status" value="1"/>
</dbReference>
<evidence type="ECO:0000313" key="7">
    <source>
        <dbReference type="EMBL" id="KJA11690.1"/>
    </source>
</evidence>
<dbReference type="OrthoDB" id="5298112at2"/>
<dbReference type="STRING" id="80878.RP29_04215"/>
<proteinExistence type="predicted"/>
<evidence type="ECO:0000256" key="2">
    <source>
        <dbReference type="ARBA" id="ARBA00022519"/>
    </source>
</evidence>
<evidence type="ECO:0000256" key="5">
    <source>
        <dbReference type="ARBA" id="ARBA00023136"/>
    </source>
</evidence>
<name>A0A0D7KBQ0_9BURK</name>
<reference evidence="7 8" key="1">
    <citation type="submission" date="2014-12" db="EMBL/GenBank/DDBJ databases">
        <title>Isolation of bacteria from lake water.</title>
        <authorList>
            <person name="Sheng K.-Y."/>
            <person name="Chin P.-S."/>
            <person name="Chan K.-G."/>
            <person name="Tan G.S."/>
        </authorList>
    </citation>
    <scope>NUCLEOTIDE SEQUENCE [LARGE SCALE GENOMIC DNA]</scope>
    <source>
        <strain evidence="7 8">KY4</strain>
    </source>
</reference>
<keyword evidence="3 6" id="KW-0812">Transmembrane</keyword>
<gene>
    <name evidence="7" type="ORF">RP29_04215</name>
</gene>
<evidence type="ECO:0000256" key="6">
    <source>
        <dbReference type="SAM" id="Phobius"/>
    </source>
</evidence>
<keyword evidence="4 6" id="KW-1133">Transmembrane helix</keyword>
<comment type="caution">
    <text evidence="7">The sequence shown here is derived from an EMBL/GenBank/DDBJ whole genome shotgun (WGS) entry which is preliminary data.</text>
</comment>
<dbReference type="GO" id="GO:0015221">
    <property type="term" value="F:lipopolysaccharide transmembrane transporter activity"/>
    <property type="evidence" value="ECO:0007669"/>
    <property type="project" value="InterPro"/>
</dbReference>
<dbReference type="GO" id="GO:0017089">
    <property type="term" value="F:glycolipid transfer activity"/>
    <property type="evidence" value="ECO:0007669"/>
    <property type="project" value="TreeGrafter"/>
</dbReference>
<dbReference type="GO" id="GO:0030288">
    <property type="term" value="C:outer membrane-bounded periplasmic space"/>
    <property type="evidence" value="ECO:0007669"/>
    <property type="project" value="TreeGrafter"/>
</dbReference>
<dbReference type="InterPro" id="IPR052363">
    <property type="entry name" value="LPS_export_LptC"/>
</dbReference>
<evidence type="ECO:0000256" key="1">
    <source>
        <dbReference type="ARBA" id="ARBA00022475"/>
    </source>
</evidence>
<keyword evidence="8" id="KW-1185">Reference proteome</keyword>
<evidence type="ECO:0000256" key="4">
    <source>
        <dbReference type="ARBA" id="ARBA00022989"/>
    </source>
</evidence>
<feature type="transmembrane region" description="Helical" evidence="6">
    <location>
        <begin position="12"/>
        <end position="32"/>
    </location>
</feature>